<accession>A0ABP6KDD3</accession>
<proteinExistence type="predicted"/>
<dbReference type="Pfam" id="PF14472">
    <property type="entry name" value="DUF4429"/>
    <property type="match status" value="2"/>
</dbReference>
<name>A0ABP6KDD3_9ACTN</name>
<dbReference type="EMBL" id="BAAAWD010000006">
    <property type="protein sequence ID" value="GAA3003379.1"/>
    <property type="molecule type" value="Genomic_DNA"/>
</dbReference>
<evidence type="ECO:0000313" key="4">
    <source>
        <dbReference type="Proteomes" id="UP001499930"/>
    </source>
</evidence>
<dbReference type="RefSeq" id="WP_344893177.1">
    <property type="nucleotide sequence ID" value="NZ_BAAAWD010000006.1"/>
</dbReference>
<evidence type="ECO:0000256" key="1">
    <source>
        <dbReference type="SAM" id="MobiDB-lite"/>
    </source>
</evidence>
<keyword evidence="4" id="KW-1185">Reference proteome</keyword>
<feature type="domain" description="DUF4429" evidence="2">
    <location>
        <begin position="139"/>
        <end position="225"/>
    </location>
</feature>
<sequence length="310" mass="33234">MAEIFVPSGSWTFDNETLRIVPGGGGDTHELRRTLGEMTVPLVAIAGVSFEPSRKGGDLQLRLRPGADPLSDVVAGRLSGSADPYRLAVPKDRVWAAEYLVDEVRSALALEGVPGGPCEEFLLPGPAVPVSASAGDGTVSFDGERIRLDWTLFATSVKQTAGSQTFLVSDLEGVEWAPQSGVGYGRLRFRLRQAVPARSPENDVHCLSWGLQRYGGASVLVAAAVLARLPRHAGNRVALPAAPDDRRPPDGPQDGPQDERVPARPATGLDEHDAVVRRLGELGELHRSGVLTDEEFTSAKRSLLRRLEET</sequence>
<dbReference type="InterPro" id="IPR027860">
    <property type="entry name" value="DUF4429"/>
</dbReference>
<protein>
    <submittedName>
        <fullName evidence="3">DUF4429 domain-containing protein</fullName>
    </submittedName>
</protein>
<feature type="region of interest" description="Disordered" evidence="1">
    <location>
        <begin position="237"/>
        <end position="274"/>
    </location>
</feature>
<dbReference type="Proteomes" id="UP001499930">
    <property type="component" value="Unassembled WGS sequence"/>
</dbReference>
<comment type="caution">
    <text evidence="3">The sequence shown here is derived from an EMBL/GenBank/DDBJ whole genome shotgun (WGS) entry which is preliminary data.</text>
</comment>
<evidence type="ECO:0000259" key="2">
    <source>
        <dbReference type="Pfam" id="PF14472"/>
    </source>
</evidence>
<feature type="domain" description="DUF4429" evidence="2">
    <location>
        <begin position="11"/>
        <end position="105"/>
    </location>
</feature>
<evidence type="ECO:0000313" key="3">
    <source>
        <dbReference type="EMBL" id="GAA3003379.1"/>
    </source>
</evidence>
<organism evidence="3 4">
    <name type="scientific">Streptosporangium longisporum</name>
    <dbReference type="NCBI Taxonomy" id="46187"/>
    <lineage>
        <taxon>Bacteria</taxon>
        <taxon>Bacillati</taxon>
        <taxon>Actinomycetota</taxon>
        <taxon>Actinomycetes</taxon>
        <taxon>Streptosporangiales</taxon>
        <taxon>Streptosporangiaceae</taxon>
        <taxon>Streptosporangium</taxon>
    </lineage>
</organism>
<gene>
    <name evidence="3" type="ORF">GCM10017559_25980</name>
</gene>
<reference evidence="4" key="1">
    <citation type="journal article" date="2019" name="Int. J. Syst. Evol. Microbiol.">
        <title>The Global Catalogue of Microorganisms (GCM) 10K type strain sequencing project: providing services to taxonomists for standard genome sequencing and annotation.</title>
        <authorList>
            <consortium name="The Broad Institute Genomics Platform"/>
            <consortium name="The Broad Institute Genome Sequencing Center for Infectious Disease"/>
            <person name="Wu L."/>
            <person name="Ma J."/>
        </authorList>
    </citation>
    <scope>NUCLEOTIDE SEQUENCE [LARGE SCALE GENOMIC DNA]</scope>
    <source>
        <strain evidence="4">JCM 3106</strain>
    </source>
</reference>